<keyword evidence="3" id="KW-1185">Reference proteome</keyword>
<dbReference type="OrthoDB" id="2186645at2"/>
<evidence type="ECO:0000313" key="3">
    <source>
        <dbReference type="Proteomes" id="UP000065511"/>
    </source>
</evidence>
<reference evidence="2 4" key="1">
    <citation type="submission" date="2014-12" db="EMBL/GenBank/DDBJ databases">
        <title>Draft genome sequences of 29 type strains of Enterococci.</title>
        <authorList>
            <person name="Zhong Z."/>
            <person name="Sun Z."/>
            <person name="Liu W."/>
            <person name="Zhang W."/>
            <person name="Zhang H."/>
        </authorList>
    </citation>
    <scope>NUCLEOTIDE SEQUENCE [LARGE SCALE GENOMIC DNA]</scope>
    <source>
        <strain evidence="2 4">DSM 22801</strain>
    </source>
</reference>
<dbReference type="EMBL" id="CP013614">
    <property type="protein sequence ID" value="ALS01747.1"/>
    <property type="molecule type" value="Genomic_DNA"/>
</dbReference>
<proteinExistence type="predicted"/>
<name>A0A0S3KBS8_9ENTE</name>
<dbReference type="EMBL" id="JXLC01000028">
    <property type="protein sequence ID" value="OJG87557.1"/>
    <property type="molecule type" value="Genomic_DNA"/>
</dbReference>
<dbReference type="Proteomes" id="UP000183039">
    <property type="component" value="Unassembled WGS sequence"/>
</dbReference>
<protein>
    <submittedName>
        <fullName evidence="2">Uncharacterized protein</fullName>
    </submittedName>
</protein>
<evidence type="ECO:0000313" key="4">
    <source>
        <dbReference type="Proteomes" id="UP000183039"/>
    </source>
</evidence>
<accession>A0A0S3KBS8</accession>
<dbReference type="RefSeq" id="WP_071878932.1">
    <property type="nucleotide sequence ID" value="NZ_JXLC01000028.1"/>
</dbReference>
<evidence type="ECO:0000313" key="1">
    <source>
        <dbReference type="EMBL" id="ALS01747.1"/>
    </source>
</evidence>
<dbReference type="Proteomes" id="UP000065511">
    <property type="component" value="Chromosome"/>
</dbReference>
<dbReference type="KEGG" id="ess:ATZ33_10285"/>
<dbReference type="AlphaFoldDB" id="A0A0S3KBS8"/>
<evidence type="ECO:0000313" key="2">
    <source>
        <dbReference type="EMBL" id="OJG87557.1"/>
    </source>
</evidence>
<sequence>MGKSQESKTIAYQDILEIKAYLRELEMWHKVLHFMPHFLDAKIRRTPQEVKACAEMFEVVYQNFDTLITEADKYLNKFASGK</sequence>
<reference evidence="1 3" key="2">
    <citation type="submission" date="2015-12" db="EMBL/GenBank/DDBJ databases">
        <authorList>
            <person name="Lauer A."/>
            <person name="Humrighouse B."/>
            <person name="Loparev V."/>
            <person name="Shewmaker P.L."/>
            <person name="Whitney A.M."/>
            <person name="McLaughlin R.W."/>
        </authorList>
    </citation>
    <scope>NUCLEOTIDE SEQUENCE [LARGE SCALE GENOMIC DNA]</scope>
    <source>
        <strain evidence="1 3">LMG 23085</strain>
    </source>
</reference>
<organism evidence="2 4">
    <name type="scientific">Enterococcus silesiacus</name>
    <dbReference type="NCBI Taxonomy" id="332949"/>
    <lineage>
        <taxon>Bacteria</taxon>
        <taxon>Bacillati</taxon>
        <taxon>Bacillota</taxon>
        <taxon>Bacilli</taxon>
        <taxon>Lactobacillales</taxon>
        <taxon>Enterococcaceae</taxon>
        <taxon>Enterococcus</taxon>
    </lineage>
</organism>
<gene>
    <name evidence="1" type="ORF">ATZ33_10285</name>
    <name evidence="2" type="ORF">RV15_GL001950</name>
</gene>